<dbReference type="Pfam" id="PF02498">
    <property type="entry name" value="Bro-N"/>
    <property type="match status" value="1"/>
</dbReference>
<gene>
    <name evidence="2" type="ORF">D0437_27120</name>
</gene>
<protein>
    <recommendedName>
        <fullName evidence="1">Bro-N domain-containing protein</fullName>
    </recommendedName>
</protein>
<evidence type="ECO:0000313" key="2">
    <source>
        <dbReference type="EMBL" id="QDZ76529.1"/>
    </source>
</evidence>
<organism evidence="2 3">
    <name type="scientific">Bacillus cereus</name>
    <dbReference type="NCBI Taxonomy" id="1396"/>
    <lineage>
        <taxon>Bacteria</taxon>
        <taxon>Bacillati</taxon>
        <taxon>Bacillota</taxon>
        <taxon>Bacilli</taxon>
        <taxon>Bacillales</taxon>
        <taxon>Bacillaceae</taxon>
        <taxon>Bacillus</taxon>
        <taxon>Bacillus cereus group</taxon>
    </lineage>
</organism>
<dbReference type="PANTHER" id="PTHR36180:SF2">
    <property type="entry name" value="BRO FAMILY PROTEIN"/>
    <property type="match status" value="1"/>
</dbReference>
<feature type="domain" description="Bro-N" evidence="1">
    <location>
        <begin position="17"/>
        <end position="53"/>
    </location>
</feature>
<dbReference type="EMBL" id="CP031778">
    <property type="protein sequence ID" value="QDZ76529.1"/>
    <property type="molecule type" value="Genomic_DNA"/>
</dbReference>
<evidence type="ECO:0000313" key="3">
    <source>
        <dbReference type="Proteomes" id="UP000321735"/>
    </source>
</evidence>
<sequence length="78" mass="8817">MNQFQTFSHHMFGNLEILIMEGKEYFPGTDVAKVLGYSNPHKAIRDHGKQEGVNETLVSLNSGKQMNEDGWAFCPVVF</sequence>
<reference evidence="2 3" key="1">
    <citation type="journal article" date="2019" name="Ecotoxicol. Environ. Saf.">
        <title>Microbial characterization of heavy metal resistant bacterial strains isolated from an electroplating wastewater treatment plant.</title>
        <authorList>
            <person name="Cai X."/>
            <person name="Zheng X."/>
            <person name="Zhang D."/>
            <person name="Iqbal W."/>
            <person name="Liu C."/>
            <person name="Yang B."/>
            <person name="Zhao X."/>
            <person name="Lu X."/>
            <person name="Mao Y."/>
        </authorList>
    </citation>
    <scope>NUCLEOTIDE SEQUENCE [LARGE SCALE GENOMIC DNA]</scope>
    <source>
        <strain evidence="2 3">Co1-1</strain>
    </source>
</reference>
<name>A0A9X7M0K5_BACCE</name>
<proteinExistence type="predicted"/>
<dbReference type="InterPro" id="IPR003497">
    <property type="entry name" value="BRO_N_domain"/>
</dbReference>
<dbReference type="AlphaFoldDB" id="A0A9X7M0K5"/>
<evidence type="ECO:0000259" key="1">
    <source>
        <dbReference type="Pfam" id="PF02498"/>
    </source>
</evidence>
<accession>A0A9X7M0K5</accession>
<dbReference type="PANTHER" id="PTHR36180">
    <property type="entry name" value="DNA-BINDING PROTEIN-RELATED-RELATED"/>
    <property type="match status" value="1"/>
</dbReference>
<dbReference type="Proteomes" id="UP000321735">
    <property type="component" value="Chromosome"/>
</dbReference>